<dbReference type="Proteomes" id="UP000182347">
    <property type="component" value="Unassembled WGS sequence"/>
</dbReference>
<keyword evidence="1" id="KW-0812">Transmembrane</keyword>
<proteinExistence type="predicted"/>
<gene>
    <name evidence="2" type="ORF">SAMN05216244_1445</name>
</gene>
<keyword evidence="1" id="KW-0472">Membrane</keyword>
<organism evidence="2 3">
    <name type="scientific">Sediminibacillus halophilus</name>
    <dbReference type="NCBI Taxonomy" id="482461"/>
    <lineage>
        <taxon>Bacteria</taxon>
        <taxon>Bacillati</taxon>
        <taxon>Bacillota</taxon>
        <taxon>Bacilli</taxon>
        <taxon>Bacillales</taxon>
        <taxon>Bacillaceae</taxon>
        <taxon>Sediminibacillus</taxon>
    </lineage>
</organism>
<dbReference type="Pfam" id="PF11151">
    <property type="entry name" value="DUF2929"/>
    <property type="match status" value="1"/>
</dbReference>
<evidence type="ECO:0000256" key="1">
    <source>
        <dbReference type="SAM" id="Phobius"/>
    </source>
</evidence>
<accession>A0A1G9PID9</accession>
<dbReference type="InterPro" id="IPR021324">
    <property type="entry name" value="DUF2929"/>
</dbReference>
<sequence>MRYLWTVIWSFLLSFLISYVLSSMGGATLPFDQVLVLTVIFSVAIFLLGGALKEETE</sequence>
<dbReference type="STRING" id="482461.SAMN05216244_1445"/>
<dbReference type="EMBL" id="FNHF01000001">
    <property type="protein sequence ID" value="SDL98540.1"/>
    <property type="molecule type" value="Genomic_DNA"/>
</dbReference>
<keyword evidence="3" id="KW-1185">Reference proteome</keyword>
<feature type="transmembrane region" description="Helical" evidence="1">
    <location>
        <begin position="32"/>
        <end position="52"/>
    </location>
</feature>
<evidence type="ECO:0008006" key="4">
    <source>
        <dbReference type="Google" id="ProtNLM"/>
    </source>
</evidence>
<evidence type="ECO:0000313" key="3">
    <source>
        <dbReference type="Proteomes" id="UP000182347"/>
    </source>
</evidence>
<protein>
    <recommendedName>
        <fullName evidence="4">DUF2929 domain-containing protein</fullName>
    </recommendedName>
</protein>
<reference evidence="3" key="1">
    <citation type="submission" date="2016-10" db="EMBL/GenBank/DDBJ databases">
        <authorList>
            <person name="Varghese N."/>
            <person name="Submissions S."/>
        </authorList>
    </citation>
    <scope>NUCLEOTIDE SEQUENCE [LARGE SCALE GENOMIC DNA]</scope>
    <source>
        <strain evidence="3">CGMCC 1.6199</strain>
    </source>
</reference>
<name>A0A1G9PID9_9BACI</name>
<keyword evidence="1" id="KW-1133">Transmembrane helix</keyword>
<dbReference type="AlphaFoldDB" id="A0A1G9PID9"/>
<dbReference type="RefSeq" id="WP_074598101.1">
    <property type="nucleotide sequence ID" value="NZ_FNHF01000001.1"/>
</dbReference>
<dbReference type="OrthoDB" id="2440739at2"/>
<evidence type="ECO:0000313" key="2">
    <source>
        <dbReference type="EMBL" id="SDL98540.1"/>
    </source>
</evidence>